<proteinExistence type="predicted"/>
<reference evidence="1 2" key="1">
    <citation type="submission" date="2018-04" db="EMBL/GenBank/DDBJ databases">
        <title>Genomic Encyclopedia of Type Strains, Phase III (KMG-III): the genomes of soil and plant-associated and newly described type strains.</title>
        <authorList>
            <person name="Whitman W."/>
        </authorList>
    </citation>
    <scope>NUCLEOTIDE SEQUENCE [LARGE SCALE GENOMIC DNA]</scope>
    <source>
        <strain evidence="1 2">MA101b</strain>
    </source>
</reference>
<protein>
    <submittedName>
        <fullName evidence="1">Uncharacterized protein</fullName>
    </submittedName>
</protein>
<evidence type="ECO:0000313" key="1">
    <source>
        <dbReference type="EMBL" id="PTQ62316.1"/>
    </source>
</evidence>
<evidence type="ECO:0000313" key="2">
    <source>
        <dbReference type="Proteomes" id="UP000244189"/>
    </source>
</evidence>
<comment type="caution">
    <text evidence="1">The sequence shown here is derived from an EMBL/GenBank/DDBJ whole genome shotgun (WGS) entry which is preliminary data.</text>
</comment>
<dbReference type="Proteomes" id="UP000244189">
    <property type="component" value="Unassembled WGS sequence"/>
</dbReference>
<gene>
    <name evidence="1" type="ORF">C8J26_0595</name>
</gene>
<dbReference type="EMBL" id="QAOG01000001">
    <property type="protein sequence ID" value="PTQ62316.1"/>
    <property type="molecule type" value="Genomic_DNA"/>
</dbReference>
<dbReference type="AlphaFoldDB" id="A0A2T5GSM8"/>
<keyword evidence="2" id="KW-1185">Reference proteome</keyword>
<sequence>MSAVASPPRIAMVPVRPNRYGAADTQCETPCP</sequence>
<organism evidence="1 2">
    <name type="scientific">Sphingomonas aurantiaca</name>
    <dbReference type="NCBI Taxonomy" id="185949"/>
    <lineage>
        <taxon>Bacteria</taxon>
        <taxon>Pseudomonadati</taxon>
        <taxon>Pseudomonadota</taxon>
        <taxon>Alphaproteobacteria</taxon>
        <taxon>Sphingomonadales</taxon>
        <taxon>Sphingomonadaceae</taxon>
        <taxon>Sphingomonas</taxon>
    </lineage>
</organism>
<accession>A0A2T5GSM8</accession>
<name>A0A2T5GSM8_9SPHN</name>